<keyword evidence="4" id="KW-0547">Nucleotide-binding</keyword>
<dbReference type="EMBL" id="LWDX02068889">
    <property type="protein sequence ID" value="OEL14830.1"/>
    <property type="molecule type" value="Genomic_DNA"/>
</dbReference>
<evidence type="ECO:0000313" key="7">
    <source>
        <dbReference type="EMBL" id="OEL14830.1"/>
    </source>
</evidence>
<dbReference type="GO" id="GO:0009691">
    <property type="term" value="P:cytokinin biosynthetic process"/>
    <property type="evidence" value="ECO:0007669"/>
    <property type="project" value="UniProtKB-KW"/>
</dbReference>
<dbReference type="AlphaFoldDB" id="A0A1E5UPN1"/>
<comment type="similarity">
    <text evidence="1">Belongs to the IPP transferase family.</text>
</comment>
<dbReference type="PANTHER" id="PTHR11088:SF82">
    <property type="entry name" value="TRNA DIMETHYLALLYLTRANSFERASE 2"/>
    <property type="match status" value="1"/>
</dbReference>
<dbReference type="GO" id="GO:0005524">
    <property type="term" value="F:ATP binding"/>
    <property type="evidence" value="ECO:0007669"/>
    <property type="project" value="UniProtKB-KW"/>
</dbReference>
<evidence type="ECO:0000256" key="2">
    <source>
        <dbReference type="ARBA" id="ARBA00022679"/>
    </source>
</evidence>
<dbReference type="SUPFAM" id="SSF57667">
    <property type="entry name" value="beta-beta-alpha zinc fingers"/>
    <property type="match status" value="1"/>
</dbReference>
<feature type="compositionally biased region" description="Basic residues" evidence="6">
    <location>
        <begin position="395"/>
        <end position="412"/>
    </location>
</feature>
<feature type="region of interest" description="Disordered" evidence="6">
    <location>
        <begin position="1"/>
        <end position="33"/>
    </location>
</feature>
<reference evidence="7 8" key="1">
    <citation type="submission" date="2016-09" db="EMBL/GenBank/DDBJ databases">
        <title>The draft genome of Dichanthelium oligosanthes: A C3 panicoid grass species.</title>
        <authorList>
            <person name="Studer A.J."/>
            <person name="Schnable J.C."/>
            <person name="Brutnell T.P."/>
        </authorList>
    </citation>
    <scope>NUCLEOTIDE SEQUENCE [LARGE SCALE GENOMIC DNA]</scope>
    <source>
        <strain evidence="8">cv. Kellogg 1175</strain>
        <tissue evidence="7">Leaf</tissue>
    </source>
</reference>
<protein>
    <submittedName>
        <fullName evidence="7">tRNA dimethylallyltransferase 2</fullName>
    </submittedName>
</protein>
<dbReference type="Proteomes" id="UP000095767">
    <property type="component" value="Unassembled WGS sequence"/>
</dbReference>
<evidence type="ECO:0000313" key="8">
    <source>
        <dbReference type="Proteomes" id="UP000095767"/>
    </source>
</evidence>
<dbReference type="GO" id="GO:0005739">
    <property type="term" value="C:mitochondrion"/>
    <property type="evidence" value="ECO:0007669"/>
    <property type="project" value="TreeGrafter"/>
</dbReference>
<dbReference type="InterPro" id="IPR036236">
    <property type="entry name" value="Znf_C2H2_sf"/>
</dbReference>
<name>A0A1E5UPN1_9POAL</name>
<dbReference type="OrthoDB" id="775260at2759"/>
<keyword evidence="8" id="KW-1185">Reference proteome</keyword>
<evidence type="ECO:0000256" key="4">
    <source>
        <dbReference type="ARBA" id="ARBA00022741"/>
    </source>
</evidence>
<keyword evidence="3" id="KW-0203">Cytokinin biosynthesis</keyword>
<comment type="caution">
    <text evidence="7">The sequence shown here is derived from an EMBL/GenBank/DDBJ whole genome shotgun (WGS) entry which is preliminary data.</text>
</comment>
<evidence type="ECO:0000256" key="3">
    <source>
        <dbReference type="ARBA" id="ARBA00022712"/>
    </source>
</evidence>
<dbReference type="STRING" id="888268.A0A1E5UPN1"/>
<dbReference type="FunFam" id="3.30.160.60:FF:002405">
    <property type="entry name" value="tRNA dimethylallyltransferase"/>
    <property type="match status" value="1"/>
</dbReference>
<keyword evidence="2 7" id="KW-0808">Transferase</keyword>
<evidence type="ECO:0000256" key="6">
    <source>
        <dbReference type="SAM" id="MobiDB-lite"/>
    </source>
</evidence>
<gene>
    <name evidence="7" type="ORF">BAE44_0024147</name>
</gene>
<evidence type="ECO:0000256" key="5">
    <source>
        <dbReference type="ARBA" id="ARBA00022840"/>
    </source>
</evidence>
<dbReference type="PANTHER" id="PTHR11088">
    <property type="entry name" value="TRNA DIMETHYLALLYLTRANSFERASE"/>
    <property type="match status" value="1"/>
</dbReference>
<feature type="region of interest" description="Disordered" evidence="6">
    <location>
        <begin position="390"/>
        <end position="418"/>
    </location>
</feature>
<evidence type="ECO:0000256" key="1">
    <source>
        <dbReference type="ARBA" id="ARBA00005842"/>
    </source>
</evidence>
<proteinExistence type="inferred from homology"/>
<dbReference type="SUPFAM" id="SSF52540">
    <property type="entry name" value="P-loop containing nucleoside triphosphate hydrolases"/>
    <property type="match status" value="1"/>
</dbReference>
<dbReference type="Gene3D" id="3.30.160.60">
    <property type="entry name" value="Classic Zinc Finger"/>
    <property type="match status" value="1"/>
</dbReference>
<dbReference type="Gene3D" id="3.40.50.300">
    <property type="entry name" value="P-loop containing nucleotide triphosphate hydrolases"/>
    <property type="match status" value="1"/>
</dbReference>
<accession>A0A1E5UPN1</accession>
<dbReference type="Pfam" id="PF01715">
    <property type="entry name" value="IPPT"/>
    <property type="match status" value="2"/>
</dbReference>
<sequence>MARPADSASTPPDPNAGEEAPTHSPPSPPQKGRAKVVIVMGATGAGKSRLAVDLADHFTGVEVVSADSMQVYRGLDVLTNKVPLHEQKGVPHHLLSVIDPSVEFTCRDFRDHAVPIIQEISDRGGLPVIVGGTNFYIQALVSPFLFDDMAQDMQDCTLSDHLDDIGLTNDDEGGGYERLKEIDPVAAQRIHPNDHRKVPYPAIFSKERLLRVDCMMDCGLLDEVCKIYDPDAVYTQGLRQAIGVREFDEFFRLYLTRKESDKDKAAFSTTMLTVHDDQLKRLLDEAVSQLKTNTRRLVRRQRRRLHRLSKDFGWNLHRVDATKAFCCTTGNSWNEEVVEPCVDVVKRFLSDGTTALPSTGGPDGNGERELWTQYVCEACDKRVLRGAHEWEQHRQGRGHRKRVQRLKQKKSLTRPSVS</sequence>
<dbReference type="HAMAP" id="MF_00185">
    <property type="entry name" value="IPP_trans"/>
    <property type="match status" value="1"/>
</dbReference>
<organism evidence="7 8">
    <name type="scientific">Dichanthelium oligosanthes</name>
    <dbReference type="NCBI Taxonomy" id="888268"/>
    <lineage>
        <taxon>Eukaryota</taxon>
        <taxon>Viridiplantae</taxon>
        <taxon>Streptophyta</taxon>
        <taxon>Embryophyta</taxon>
        <taxon>Tracheophyta</taxon>
        <taxon>Spermatophyta</taxon>
        <taxon>Magnoliopsida</taxon>
        <taxon>Liliopsida</taxon>
        <taxon>Poales</taxon>
        <taxon>Poaceae</taxon>
        <taxon>PACMAD clade</taxon>
        <taxon>Panicoideae</taxon>
        <taxon>Panicodae</taxon>
        <taxon>Paniceae</taxon>
        <taxon>Dichantheliinae</taxon>
        <taxon>Dichanthelium</taxon>
    </lineage>
</organism>
<dbReference type="Gene3D" id="1.10.20.140">
    <property type="match status" value="1"/>
</dbReference>
<dbReference type="InterPro" id="IPR027417">
    <property type="entry name" value="P-loop_NTPase"/>
</dbReference>
<dbReference type="InterPro" id="IPR039657">
    <property type="entry name" value="Dimethylallyltransferase"/>
</dbReference>
<dbReference type="InterPro" id="IPR018022">
    <property type="entry name" value="IPT"/>
</dbReference>
<dbReference type="GO" id="GO:0006400">
    <property type="term" value="P:tRNA modification"/>
    <property type="evidence" value="ECO:0007669"/>
    <property type="project" value="TreeGrafter"/>
</dbReference>
<keyword evidence="5" id="KW-0067">ATP-binding</keyword>
<dbReference type="GO" id="GO:0052381">
    <property type="term" value="F:tRNA dimethylallyltransferase activity"/>
    <property type="evidence" value="ECO:0007669"/>
    <property type="project" value="InterPro"/>
</dbReference>